<dbReference type="InterPro" id="IPR053951">
    <property type="entry name" value="K_trans_N"/>
</dbReference>
<feature type="transmembrane region" description="Helical" evidence="4">
    <location>
        <begin position="420"/>
        <end position="443"/>
    </location>
</feature>
<organism evidence="6 7">
    <name type="scientific">Methylobrevis pamukkalensis</name>
    <dbReference type="NCBI Taxonomy" id="1439726"/>
    <lineage>
        <taxon>Bacteria</taxon>
        <taxon>Pseudomonadati</taxon>
        <taxon>Pseudomonadota</taxon>
        <taxon>Alphaproteobacteria</taxon>
        <taxon>Hyphomicrobiales</taxon>
        <taxon>Pleomorphomonadaceae</taxon>
        <taxon>Methylobrevis</taxon>
    </lineage>
</organism>
<accession>A0A1E3GZK2</accession>
<feature type="transmembrane region" description="Helical" evidence="4">
    <location>
        <begin position="271"/>
        <end position="292"/>
    </location>
</feature>
<name>A0A1E3GZK2_9HYPH</name>
<dbReference type="EMBL" id="MCRJ01000088">
    <property type="protein sequence ID" value="ODN69493.1"/>
    <property type="molecule type" value="Genomic_DNA"/>
</dbReference>
<evidence type="ECO:0000259" key="5">
    <source>
        <dbReference type="Pfam" id="PF02705"/>
    </source>
</evidence>
<feature type="transmembrane region" description="Helical" evidence="4">
    <location>
        <begin position="194"/>
        <end position="214"/>
    </location>
</feature>
<protein>
    <submittedName>
        <fullName evidence="6">Potassium transport protein Kup</fullName>
    </submittedName>
</protein>
<dbReference type="Proteomes" id="UP000094622">
    <property type="component" value="Unassembled WGS sequence"/>
</dbReference>
<comment type="similarity">
    <text evidence="1">Belongs to the HAK/KUP transporter (TC 2.A.72) family.</text>
</comment>
<feature type="transmembrane region" description="Helical" evidence="4">
    <location>
        <begin position="160"/>
        <end position="182"/>
    </location>
</feature>
<dbReference type="GO" id="GO:0016020">
    <property type="term" value="C:membrane"/>
    <property type="evidence" value="ECO:0007669"/>
    <property type="project" value="InterPro"/>
</dbReference>
<feature type="transmembrane region" description="Helical" evidence="4">
    <location>
        <begin position="121"/>
        <end position="140"/>
    </location>
</feature>
<feature type="transmembrane region" description="Helical" evidence="4">
    <location>
        <begin position="36"/>
        <end position="59"/>
    </location>
</feature>
<comment type="caution">
    <text evidence="6">The sequence shown here is derived from an EMBL/GenBank/DDBJ whole genome shotgun (WGS) entry which is preliminary data.</text>
</comment>
<evidence type="ECO:0000313" key="7">
    <source>
        <dbReference type="Proteomes" id="UP000094622"/>
    </source>
</evidence>
<feature type="transmembrane region" description="Helical" evidence="4">
    <location>
        <begin position="238"/>
        <end position="259"/>
    </location>
</feature>
<dbReference type="PATRIC" id="fig|1439726.3.peg.3380"/>
<dbReference type="GO" id="GO:0015079">
    <property type="term" value="F:potassium ion transmembrane transporter activity"/>
    <property type="evidence" value="ECO:0007669"/>
    <property type="project" value="InterPro"/>
</dbReference>
<evidence type="ECO:0000256" key="3">
    <source>
        <dbReference type="SAM" id="MobiDB-lite"/>
    </source>
</evidence>
<gene>
    <name evidence="6" type="ORF">A6302_03219</name>
</gene>
<feature type="region of interest" description="Disordered" evidence="3">
    <location>
        <begin position="1"/>
        <end position="32"/>
    </location>
</feature>
<feature type="domain" description="K+ potassium transporter integral membrane" evidence="5">
    <location>
        <begin position="40"/>
        <end position="457"/>
    </location>
</feature>
<feature type="transmembrane region" description="Helical" evidence="4">
    <location>
        <begin position="368"/>
        <end position="386"/>
    </location>
</feature>
<dbReference type="Pfam" id="PF02705">
    <property type="entry name" value="K_trans"/>
    <property type="match status" value="1"/>
</dbReference>
<feature type="transmembrane region" description="Helical" evidence="4">
    <location>
        <begin position="79"/>
        <end position="100"/>
    </location>
</feature>
<evidence type="ECO:0000256" key="4">
    <source>
        <dbReference type="SAM" id="Phobius"/>
    </source>
</evidence>
<keyword evidence="4" id="KW-1133">Transmembrane helix</keyword>
<evidence type="ECO:0000256" key="1">
    <source>
        <dbReference type="ARBA" id="ARBA00007019"/>
    </source>
</evidence>
<sequence>MSEHDVGEGASPLPPNPAGHESPPPSARGTPDRSKFWGLTLGSVGVVYGDIGTSPLYALREALHHTAGDGISRADVEGVVSLLLWSLVLIVTIKYVFFLMRADNRGEGGIFSLLALAQGAMSRRTGFVTVVAVLGASLFYGDAAITPAISVLSAVEGLKLVTPVFDDYVVVITIGIILGLFFVQSRGTTAVANWFGPITVVWFLSLAAVGALHVTDDPGILLALSPVTAVAFVVENGWSSLTVLGSVFLAVTGAEALYADMGHFGRGPIRLAWLGLVFPALAINYMGQGAFVLANPQAADNPFFLMLPGWSLLPMVLLATLATIIASQAVITGTYSLTQQAVQLGILPRFEIRHTSETEAGQIYMPRVNWLLCLAVLVLVVLFESSTSLASAYGIAVTGTMVLTSLLAFVVVWKAWKWPVWLAALMIVPFLAIEAIFLSANLLKILDGGLVPVLIAGAWRPPCGRGCAARGSCSRRRTARACRSPTSSPC</sequence>
<dbReference type="InterPro" id="IPR003855">
    <property type="entry name" value="K+_transporter"/>
</dbReference>
<keyword evidence="2" id="KW-1003">Cell membrane</keyword>
<feature type="transmembrane region" description="Helical" evidence="4">
    <location>
        <begin position="392"/>
        <end position="413"/>
    </location>
</feature>
<evidence type="ECO:0000313" key="6">
    <source>
        <dbReference type="EMBL" id="ODN69493.1"/>
    </source>
</evidence>
<dbReference type="PANTHER" id="PTHR30540">
    <property type="entry name" value="OSMOTIC STRESS POTASSIUM TRANSPORTER"/>
    <property type="match status" value="1"/>
</dbReference>
<keyword evidence="4" id="KW-0472">Membrane</keyword>
<keyword evidence="4" id="KW-0812">Transmembrane</keyword>
<reference evidence="6 7" key="1">
    <citation type="submission" date="2016-07" db="EMBL/GenBank/DDBJ databases">
        <title>Draft Genome Sequence of Methylobrevis pamukkalensis PK2.</title>
        <authorList>
            <person name="Vasilenko O.V."/>
            <person name="Doronina N.V."/>
            <person name="Shmareva M.N."/>
            <person name="Tarlachkov S.V."/>
            <person name="Mustakhimov I."/>
            <person name="Trotsenko Y.A."/>
        </authorList>
    </citation>
    <scope>NUCLEOTIDE SEQUENCE [LARGE SCALE GENOMIC DNA]</scope>
    <source>
        <strain evidence="6 7">PK2</strain>
    </source>
</reference>
<proteinExistence type="inferred from homology"/>
<evidence type="ECO:0000256" key="2">
    <source>
        <dbReference type="ARBA" id="ARBA00022519"/>
    </source>
</evidence>
<keyword evidence="2" id="KW-0997">Cell inner membrane</keyword>
<dbReference type="PANTHER" id="PTHR30540:SF79">
    <property type="entry name" value="LOW AFFINITY POTASSIUM TRANSPORT SYSTEM PROTEIN KUP"/>
    <property type="match status" value="1"/>
</dbReference>
<keyword evidence="7" id="KW-1185">Reference proteome</keyword>
<dbReference type="AlphaFoldDB" id="A0A1E3GZK2"/>
<feature type="transmembrane region" description="Helical" evidence="4">
    <location>
        <begin position="312"/>
        <end position="331"/>
    </location>
</feature>
<feature type="compositionally biased region" description="Pro residues" evidence="3">
    <location>
        <begin position="12"/>
        <end position="26"/>
    </location>
</feature>